<evidence type="ECO:0000313" key="2">
    <source>
        <dbReference type="Proteomes" id="UP001237448"/>
    </source>
</evidence>
<keyword evidence="2" id="KW-1185">Reference proteome</keyword>
<dbReference type="Proteomes" id="UP001237448">
    <property type="component" value="Unassembled WGS sequence"/>
</dbReference>
<protein>
    <submittedName>
        <fullName evidence="1">Uncharacterized protein</fullName>
    </submittedName>
</protein>
<comment type="caution">
    <text evidence="1">The sequence shown here is derived from an EMBL/GenBank/DDBJ whole genome shotgun (WGS) entry which is preliminary data.</text>
</comment>
<reference evidence="1 2" key="1">
    <citation type="submission" date="2023-07" db="EMBL/GenBank/DDBJ databases">
        <title>Genomic Encyclopedia of Type Strains, Phase IV (KMG-IV): sequencing the most valuable type-strain genomes for metagenomic binning, comparative biology and taxonomic classification.</title>
        <authorList>
            <person name="Goeker M."/>
        </authorList>
    </citation>
    <scope>NUCLEOTIDE SEQUENCE [LARGE SCALE GENOMIC DNA]</scope>
    <source>
        <strain evidence="1 2">DSM 5896</strain>
    </source>
</reference>
<evidence type="ECO:0000313" key="1">
    <source>
        <dbReference type="EMBL" id="MDQ0392204.1"/>
    </source>
</evidence>
<gene>
    <name evidence="1" type="ORF">J3R73_001996</name>
</gene>
<organism evidence="1 2">
    <name type="scientific">Labrys monachus</name>
    <dbReference type="NCBI Taxonomy" id="217067"/>
    <lineage>
        <taxon>Bacteria</taxon>
        <taxon>Pseudomonadati</taxon>
        <taxon>Pseudomonadota</taxon>
        <taxon>Alphaproteobacteria</taxon>
        <taxon>Hyphomicrobiales</taxon>
        <taxon>Xanthobacteraceae</taxon>
        <taxon>Labrys</taxon>
    </lineage>
</organism>
<dbReference type="RefSeq" id="WP_307425740.1">
    <property type="nucleotide sequence ID" value="NZ_JAUSVK010000001.1"/>
</dbReference>
<name>A0ABU0FDF9_9HYPH</name>
<dbReference type="EMBL" id="JAUSVK010000001">
    <property type="protein sequence ID" value="MDQ0392204.1"/>
    <property type="molecule type" value="Genomic_DNA"/>
</dbReference>
<proteinExistence type="predicted"/>
<accession>A0ABU0FDF9</accession>
<sequence length="78" mass="8239">MIRRSAEDIRPDDEGRVAALVGVLIDMNFPPAGHVAQAPHEVPDQMLPPGAADRPLSGVAGSLLLSQKIASVKRGFDL</sequence>